<keyword evidence="2" id="KW-1185">Reference proteome</keyword>
<proteinExistence type="predicted"/>
<dbReference type="Proteomes" id="UP000694392">
    <property type="component" value="Unplaced"/>
</dbReference>
<dbReference type="OMA" id="LMCSKTE"/>
<dbReference type="PANTHER" id="PTHR33426:SF43">
    <property type="entry name" value="NADH DEHYDROGENASE SUBUNIT 5"/>
    <property type="match status" value="1"/>
</dbReference>
<name>A0A8D0HP28_SPHPU</name>
<protein>
    <submittedName>
        <fullName evidence="1">Uncharacterized protein</fullName>
    </submittedName>
</protein>
<sequence length="293" mass="31164">MGSEMRTLAKAFPTLSAGIGPLSCVDSLMGSESILPAKVFPTLSAGIGPLSRVGSLMSSEMLSLTKAFPTFSAGIGLFSRVDSLMGSEKLLQPKAFPTLSAGIWPLSCVDSLMSDKLSLVSEAFTALPALMGFPRSVDSLLSSKTNNRAISIPTCSATMGILFYMDSPRGCMVALSADVFPALCTCLWFLSQGDISFGSFQASPSLAALLTHGAWIRVPPCDLSSRFKWLLCTSLPLPGDFLLLGSLNSFLPQSPWRGCCALLQFLITFPLGLLLRPAPGPSTYRKESEITAW</sequence>
<reference evidence="1" key="2">
    <citation type="submission" date="2025-09" db="UniProtKB">
        <authorList>
            <consortium name="Ensembl"/>
        </authorList>
    </citation>
    <scope>IDENTIFICATION</scope>
</reference>
<accession>A0A8D0HP28</accession>
<dbReference type="PANTHER" id="PTHR33426">
    <property type="entry name" value="C2H2-TYPE DOMAIN-CONTAINING PROTEIN"/>
    <property type="match status" value="1"/>
</dbReference>
<organism evidence="1 2">
    <name type="scientific">Sphenodon punctatus</name>
    <name type="common">Tuatara</name>
    <name type="synonym">Hatteria punctata</name>
    <dbReference type="NCBI Taxonomy" id="8508"/>
    <lineage>
        <taxon>Eukaryota</taxon>
        <taxon>Metazoa</taxon>
        <taxon>Chordata</taxon>
        <taxon>Craniata</taxon>
        <taxon>Vertebrata</taxon>
        <taxon>Euteleostomi</taxon>
        <taxon>Lepidosauria</taxon>
        <taxon>Sphenodontia</taxon>
        <taxon>Sphenodontidae</taxon>
        <taxon>Sphenodon</taxon>
    </lineage>
</organism>
<evidence type="ECO:0000313" key="1">
    <source>
        <dbReference type="Ensembl" id="ENSSPUP00000024900.1"/>
    </source>
</evidence>
<evidence type="ECO:0000313" key="2">
    <source>
        <dbReference type="Proteomes" id="UP000694392"/>
    </source>
</evidence>
<dbReference type="Ensembl" id="ENSSPUT00000026582.1">
    <property type="protein sequence ID" value="ENSSPUP00000024900.1"/>
    <property type="gene ID" value="ENSSPUG00000019093.1"/>
</dbReference>
<reference evidence="1" key="1">
    <citation type="submission" date="2025-08" db="UniProtKB">
        <authorList>
            <consortium name="Ensembl"/>
        </authorList>
    </citation>
    <scope>IDENTIFICATION</scope>
</reference>
<dbReference type="GeneTree" id="ENSGT01150000287135"/>
<dbReference type="AlphaFoldDB" id="A0A8D0HP28"/>